<keyword evidence="8 10" id="KW-0472">Membrane</keyword>
<feature type="transmembrane region" description="Helical" evidence="10">
    <location>
        <begin position="221"/>
        <end position="242"/>
    </location>
</feature>
<dbReference type="GO" id="GO:0009306">
    <property type="term" value="P:protein secretion"/>
    <property type="evidence" value="ECO:0007669"/>
    <property type="project" value="InterPro"/>
</dbReference>
<comment type="subcellular location">
    <subcellularLocation>
        <location evidence="1">Cell inner membrane</location>
        <topology evidence="1">Multi-pass membrane protein</topology>
    </subcellularLocation>
    <subcellularLocation>
        <location evidence="9">Cell membrane</location>
        <topology evidence="9">Multi-pass membrane protein</topology>
    </subcellularLocation>
</comment>
<evidence type="ECO:0000259" key="11">
    <source>
        <dbReference type="Pfam" id="PF00482"/>
    </source>
</evidence>
<evidence type="ECO:0000256" key="7">
    <source>
        <dbReference type="ARBA" id="ARBA00022989"/>
    </source>
</evidence>
<sequence length="403" mass="44952">MPVFYYKALTIQGQSVEGSYTASSKDEIIAMLHQNMYYPVKIVEKGEEVRELKFSLFNRLKLSDLSIFCRQFYTMLNAGVPIISCLGVLCVQTRNKHLKEVLESAHSEIQRGSTFSDALRHHKRTIPELLINMVEAGEISGNLDIIMERMAVHYEKENKITTKIRNAMIYPSILMGVSILVIIFLLTFVMPTFIGMFQDSGVELPGPTKILLSISGNLSRYWYIHMTSLVVLFAGISQAIHAEKGRLFLDRLKLKIPVVSGMIQKVITTRFCRTLSTLLSSGIPLIQALESVGRVVGNKVVADGIKSSIDEIMKGATLAATMKRIEFFPPMVISMIQIGEESGALDAILEKTANFYDEETESALQKMIALLEPLMIVIMAVVIGFIVIAMILPMFDMLNTVGV</sequence>
<comment type="caution">
    <text evidence="12">The sequence shown here is derived from an EMBL/GenBank/DDBJ whole genome shotgun (WGS) entry which is preliminary data.</text>
</comment>
<evidence type="ECO:0000256" key="9">
    <source>
        <dbReference type="RuleBase" id="RU003923"/>
    </source>
</evidence>
<evidence type="ECO:0000256" key="3">
    <source>
        <dbReference type="ARBA" id="ARBA00022448"/>
    </source>
</evidence>
<dbReference type="PANTHER" id="PTHR30012">
    <property type="entry name" value="GENERAL SECRETION PATHWAY PROTEIN"/>
    <property type="match status" value="1"/>
</dbReference>
<feature type="transmembrane region" description="Helical" evidence="10">
    <location>
        <begin position="374"/>
        <end position="395"/>
    </location>
</feature>
<organism evidence="12 13">
    <name type="scientific">Anaerosolibacter carboniphilus</name>
    <dbReference type="NCBI Taxonomy" id="1417629"/>
    <lineage>
        <taxon>Bacteria</taxon>
        <taxon>Bacillati</taxon>
        <taxon>Bacillota</taxon>
        <taxon>Clostridia</taxon>
        <taxon>Peptostreptococcales</taxon>
        <taxon>Thermotaleaceae</taxon>
        <taxon>Anaerosolibacter</taxon>
    </lineage>
</organism>
<proteinExistence type="inferred from homology"/>
<feature type="domain" description="Type II secretion system protein GspF" evidence="11">
    <location>
        <begin position="271"/>
        <end position="393"/>
    </location>
</feature>
<dbReference type="InterPro" id="IPR018076">
    <property type="entry name" value="T2SS_GspF_dom"/>
</dbReference>
<dbReference type="InterPro" id="IPR003004">
    <property type="entry name" value="GspF/PilC"/>
</dbReference>
<dbReference type="GO" id="GO:0005886">
    <property type="term" value="C:plasma membrane"/>
    <property type="evidence" value="ECO:0007669"/>
    <property type="project" value="UniProtKB-SubCell"/>
</dbReference>
<name>A0A841KWH0_9FIRM</name>
<dbReference type="PROSITE" id="PS00874">
    <property type="entry name" value="T2SP_F"/>
    <property type="match status" value="1"/>
</dbReference>
<dbReference type="AlphaFoldDB" id="A0A841KWH0"/>
<dbReference type="FunFam" id="1.20.81.30:FF:000001">
    <property type="entry name" value="Type II secretion system protein F"/>
    <property type="match status" value="2"/>
</dbReference>
<dbReference type="Proteomes" id="UP000579281">
    <property type="component" value="Unassembled WGS sequence"/>
</dbReference>
<feature type="transmembrane region" description="Helical" evidence="10">
    <location>
        <begin position="173"/>
        <end position="197"/>
    </location>
</feature>
<dbReference type="EMBL" id="JACHEN010000016">
    <property type="protein sequence ID" value="MBB6216598.1"/>
    <property type="molecule type" value="Genomic_DNA"/>
</dbReference>
<dbReference type="InterPro" id="IPR042094">
    <property type="entry name" value="T2SS_GspF_sf"/>
</dbReference>
<evidence type="ECO:0000256" key="5">
    <source>
        <dbReference type="ARBA" id="ARBA00022519"/>
    </source>
</evidence>
<keyword evidence="4" id="KW-1003">Cell membrane</keyword>
<comment type="similarity">
    <text evidence="2 9">Belongs to the GSP F family.</text>
</comment>
<feature type="transmembrane region" description="Helical" evidence="10">
    <location>
        <begin position="72"/>
        <end position="91"/>
    </location>
</feature>
<dbReference type="RefSeq" id="WP_184311127.1">
    <property type="nucleotide sequence ID" value="NZ_JACHEN010000016.1"/>
</dbReference>
<keyword evidence="6 9" id="KW-0812">Transmembrane</keyword>
<reference evidence="12 13" key="1">
    <citation type="submission" date="2020-08" db="EMBL/GenBank/DDBJ databases">
        <title>Genomic Encyclopedia of Type Strains, Phase IV (KMG-IV): sequencing the most valuable type-strain genomes for metagenomic binning, comparative biology and taxonomic classification.</title>
        <authorList>
            <person name="Goeker M."/>
        </authorList>
    </citation>
    <scope>NUCLEOTIDE SEQUENCE [LARGE SCALE GENOMIC DNA]</scope>
    <source>
        <strain evidence="12 13">DSM 103526</strain>
    </source>
</reference>
<keyword evidence="3 9" id="KW-0813">Transport</keyword>
<evidence type="ECO:0000256" key="10">
    <source>
        <dbReference type="SAM" id="Phobius"/>
    </source>
</evidence>
<keyword evidence="7 10" id="KW-1133">Transmembrane helix</keyword>
<gene>
    <name evidence="12" type="ORF">HNQ80_002702</name>
</gene>
<dbReference type="Gene3D" id="1.20.81.30">
    <property type="entry name" value="Type II secretion system (T2SS), domain F"/>
    <property type="match status" value="2"/>
</dbReference>
<accession>A0A841KWH0</accession>
<evidence type="ECO:0000256" key="6">
    <source>
        <dbReference type="ARBA" id="ARBA00022692"/>
    </source>
</evidence>
<keyword evidence="5" id="KW-0997">Cell inner membrane</keyword>
<evidence type="ECO:0000256" key="8">
    <source>
        <dbReference type="ARBA" id="ARBA00023136"/>
    </source>
</evidence>
<keyword evidence="13" id="KW-1185">Reference proteome</keyword>
<evidence type="ECO:0000313" key="12">
    <source>
        <dbReference type="EMBL" id="MBB6216598.1"/>
    </source>
</evidence>
<dbReference type="Pfam" id="PF00482">
    <property type="entry name" value="T2SSF"/>
    <property type="match status" value="2"/>
</dbReference>
<evidence type="ECO:0000313" key="13">
    <source>
        <dbReference type="Proteomes" id="UP000579281"/>
    </source>
</evidence>
<dbReference type="InterPro" id="IPR001992">
    <property type="entry name" value="T2SS_GspF/T4SS_PilC_CS"/>
</dbReference>
<evidence type="ECO:0000256" key="2">
    <source>
        <dbReference type="ARBA" id="ARBA00005745"/>
    </source>
</evidence>
<protein>
    <submittedName>
        <fullName evidence="12">Type IV pilus assembly protein PilC</fullName>
    </submittedName>
</protein>
<evidence type="ECO:0000256" key="1">
    <source>
        <dbReference type="ARBA" id="ARBA00004429"/>
    </source>
</evidence>
<dbReference type="PRINTS" id="PR00812">
    <property type="entry name" value="BCTERIALGSPF"/>
</dbReference>
<dbReference type="PANTHER" id="PTHR30012:SF0">
    <property type="entry name" value="TYPE II SECRETION SYSTEM PROTEIN F-RELATED"/>
    <property type="match status" value="1"/>
</dbReference>
<feature type="domain" description="Type II secretion system protein GspF" evidence="11">
    <location>
        <begin position="68"/>
        <end position="191"/>
    </location>
</feature>
<evidence type="ECO:0000256" key="4">
    <source>
        <dbReference type="ARBA" id="ARBA00022475"/>
    </source>
</evidence>